<sequence>MSELPTASRPEAPASERLNILHLFPRTLGMNGENGNVDILVHRAEARGLSVTVKRYEDGDSLPAAVDLVFIGSGPVSAQLETHPYLSVVAPPLRALAAHDVPILAVGAGFQLLGESVTLADGSVLTGAGVFPVTTVVAGERVVGDFVVSSPVLGTVVGFENRGSYVDIGDATPIGHVVYGRGNVAANGPGASAGAAAIAASGATAEGTVRVAPDDRVEGYWVGNLVGTHLHGPVLANNPALADWLLTAALARRGDTLPAAPASLAEIDRRAAKARDTIAAAPLSE</sequence>
<dbReference type="Gene3D" id="3.40.50.880">
    <property type="match status" value="1"/>
</dbReference>
<dbReference type="RefSeq" id="WP_116414846.1">
    <property type="nucleotide sequence ID" value="NZ_NBWZ01000001.1"/>
</dbReference>
<dbReference type="InterPro" id="IPR011698">
    <property type="entry name" value="GATase_3"/>
</dbReference>
<keyword evidence="2" id="KW-0133">Cell shape</keyword>
<dbReference type="GO" id="GO:0004359">
    <property type="term" value="F:glutaminase activity"/>
    <property type="evidence" value="ECO:0007669"/>
    <property type="project" value="UniProtKB-UniRule"/>
</dbReference>
<keyword evidence="2" id="KW-0961">Cell wall biogenesis/degradation</keyword>
<comment type="catalytic activity">
    <reaction evidence="2">
        <text>beta-D-GlcNAc-(1-&gt;4)-Mur2Ac(oyl-L-Ala-gamma-D-Glu-L-Lys-D-Ala-D-Ala)-di-trans,octa-cis-undecaprenyl diphosphate + L-glutamine + ATP + H2O = beta-D-GlcNAc-(1-&gt;4)-Mur2Ac(oyl-L-Ala-D-isoglutaminyl-L-Lys-D-Ala-D-Ala)-di-trans,octa-cis-undecaprenyl diphosphate + L-glutamate + ADP + phosphate + H(+)</text>
        <dbReference type="Rhea" id="RHEA:57928"/>
        <dbReference type="ChEBI" id="CHEBI:15377"/>
        <dbReference type="ChEBI" id="CHEBI:15378"/>
        <dbReference type="ChEBI" id="CHEBI:29985"/>
        <dbReference type="ChEBI" id="CHEBI:30616"/>
        <dbReference type="ChEBI" id="CHEBI:43474"/>
        <dbReference type="ChEBI" id="CHEBI:58359"/>
        <dbReference type="ChEBI" id="CHEBI:60033"/>
        <dbReference type="ChEBI" id="CHEBI:62233"/>
        <dbReference type="ChEBI" id="CHEBI:456216"/>
        <dbReference type="EC" id="6.3.5.13"/>
    </reaction>
</comment>
<comment type="pathway">
    <text evidence="2">Cell wall biogenesis; peptidoglycan biosynthesis.</text>
</comment>
<feature type="active site" evidence="2">
    <location>
        <position position="231"/>
    </location>
</feature>
<keyword evidence="2" id="KW-0573">Peptidoglycan synthesis</keyword>
<dbReference type="InterPro" id="IPR029062">
    <property type="entry name" value="Class_I_gatase-like"/>
</dbReference>
<keyword evidence="2" id="KW-0436">Ligase</keyword>
<dbReference type="EMBL" id="NBWZ01000001">
    <property type="protein sequence ID" value="RFA09460.1"/>
    <property type="molecule type" value="Genomic_DNA"/>
</dbReference>
<keyword evidence="1 2" id="KW-0315">Glutamine amidotransferase</keyword>
<dbReference type="SUPFAM" id="SSF52317">
    <property type="entry name" value="Class I glutamine amidotransferase-like"/>
    <property type="match status" value="1"/>
</dbReference>
<organism evidence="4 5">
    <name type="scientific">Subtercola boreus</name>
    <dbReference type="NCBI Taxonomy" id="120213"/>
    <lineage>
        <taxon>Bacteria</taxon>
        <taxon>Bacillati</taxon>
        <taxon>Actinomycetota</taxon>
        <taxon>Actinomycetes</taxon>
        <taxon>Micrococcales</taxon>
        <taxon>Microbacteriaceae</taxon>
        <taxon>Subtercola</taxon>
    </lineage>
</organism>
<feature type="binding site" evidence="2">
    <location>
        <position position="141"/>
    </location>
    <ligand>
        <name>substrate</name>
    </ligand>
</feature>
<keyword evidence="2" id="KW-0378">Hydrolase</keyword>
<dbReference type="UniPathway" id="UPA00219"/>
<dbReference type="EC" id="3.5.1.2" evidence="2"/>
<comment type="subunit">
    <text evidence="2">Forms a heterodimer with MurT.</text>
</comment>
<dbReference type="OrthoDB" id="9782045at2"/>
<comment type="catalytic activity">
    <reaction evidence="2">
        <text>L-glutamine + H2O = L-glutamate + NH4(+)</text>
        <dbReference type="Rhea" id="RHEA:15889"/>
        <dbReference type="ChEBI" id="CHEBI:15377"/>
        <dbReference type="ChEBI" id="CHEBI:28938"/>
        <dbReference type="ChEBI" id="CHEBI:29985"/>
        <dbReference type="ChEBI" id="CHEBI:58359"/>
        <dbReference type="EC" id="3.5.1.2"/>
    </reaction>
</comment>
<dbReference type="Pfam" id="PF07685">
    <property type="entry name" value="GATase_3"/>
    <property type="match status" value="1"/>
</dbReference>
<dbReference type="HAMAP" id="MF_02213">
    <property type="entry name" value="Lipid_II_synth_GatD"/>
    <property type="match status" value="1"/>
</dbReference>
<dbReference type="GO" id="GO:0140282">
    <property type="term" value="F:carbon-nitrogen ligase activity on lipid II"/>
    <property type="evidence" value="ECO:0007669"/>
    <property type="project" value="UniProtKB-UniRule"/>
</dbReference>
<dbReference type="Proteomes" id="UP000256486">
    <property type="component" value="Unassembled WGS sequence"/>
</dbReference>
<dbReference type="PROSITE" id="PS51274">
    <property type="entry name" value="GATASE_COBBQ"/>
    <property type="match status" value="1"/>
</dbReference>
<comment type="function">
    <text evidence="2">The lipid II isoglutaminyl synthase complex catalyzes the formation of alpha-D-isoglutamine in the cell wall lipid II stem peptide. The GatD subunit catalyzes the hydrolysis of glutamine to glutamate and ammonia. The resulting ammonia molecule is channeled to the active site of MurT.</text>
</comment>
<gene>
    <name evidence="2" type="primary">gatD</name>
    <name evidence="4" type="ORF">B7R54_09640</name>
</gene>
<comment type="caution">
    <text evidence="2">Lacks conserved residue(s) required for the propagation of feature annotation.</text>
</comment>
<accession>A0A3E0VJ99</accession>
<reference evidence="4 5" key="1">
    <citation type="submission" date="2017-04" db="EMBL/GenBank/DDBJ databases">
        <title>Comparative genome analysis of Subtercola boreus.</title>
        <authorList>
            <person name="Cho Y.-J."/>
            <person name="Cho A."/>
            <person name="Kim O.-S."/>
            <person name="Lee J.-I."/>
        </authorList>
    </citation>
    <scope>NUCLEOTIDE SEQUENCE [LARGE SCALE GENOMIC DNA]</scope>
    <source>
        <strain evidence="4 5">K300</strain>
    </source>
</reference>
<dbReference type="InterPro" id="IPR043702">
    <property type="entry name" value="Lipid_II_synth_GatD"/>
</dbReference>
<dbReference type="GO" id="GO:0008360">
    <property type="term" value="P:regulation of cell shape"/>
    <property type="evidence" value="ECO:0007669"/>
    <property type="project" value="UniProtKB-KW"/>
</dbReference>
<evidence type="ECO:0000256" key="1">
    <source>
        <dbReference type="ARBA" id="ARBA00022962"/>
    </source>
</evidence>
<comment type="similarity">
    <text evidence="2">Belongs to the CobB/CobQ family. GatD subfamily.</text>
</comment>
<evidence type="ECO:0000313" key="5">
    <source>
        <dbReference type="Proteomes" id="UP000256486"/>
    </source>
</evidence>
<dbReference type="GO" id="GO:0071555">
    <property type="term" value="P:cell wall organization"/>
    <property type="evidence" value="ECO:0007669"/>
    <property type="project" value="UniProtKB-KW"/>
</dbReference>
<keyword evidence="5" id="KW-1185">Reference proteome</keyword>
<evidence type="ECO:0000259" key="3">
    <source>
        <dbReference type="Pfam" id="PF07685"/>
    </source>
</evidence>
<proteinExistence type="inferred from homology"/>
<feature type="domain" description="CobB/CobQ-like glutamine amidotransferase" evidence="3">
    <location>
        <begin position="36"/>
        <end position="238"/>
    </location>
</feature>
<evidence type="ECO:0000313" key="4">
    <source>
        <dbReference type="EMBL" id="RFA09460.1"/>
    </source>
</evidence>
<dbReference type="AlphaFoldDB" id="A0A3E0VJ99"/>
<name>A0A3E0VJ99_9MICO</name>
<comment type="caution">
    <text evidence="4">The sequence shown here is derived from an EMBL/GenBank/DDBJ whole genome shotgun (WGS) entry which is preliminary data.</text>
</comment>
<protein>
    <recommendedName>
        <fullName evidence="2">Lipid II isoglutaminyl synthase (glutamine-hydrolyzing) subunit GatD</fullName>
        <ecNumber evidence="2">6.3.5.13</ecNumber>
    </recommendedName>
    <alternativeName>
        <fullName evidence="2">Lipid II isoglutaminyl synthase glutaminase subunit</fullName>
        <ecNumber evidence="2">3.5.1.2</ecNumber>
    </alternativeName>
</protein>
<dbReference type="GO" id="GO:0009252">
    <property type="term" value="P:peptidoglycan biosynthetic process"/>
    <property type="evidence" value="ECO:0007669"/>
    <property type="project" value="UniProtKB-UniRule"/>
</dbReference>
<dbReference type="EC" id="6.3.5.13" evidence="2"/>
<evidence type="ECO:0000256" key="2">
    <source>
        <dbReference type="HAMAP-Rule" id="MF_02213"/>
    </source>
</evidence>